<evidence type="ECO:0000259" key="1">
    <source>
        <dbReference type="Pfam" id="PF10419"/>
    </source>
</evidence>
<dbReference type="PANTHER" id="PTHR21860:SF2">
    <property type="entry name" value="GENERAL TRANSCRIPTION FACTOR 3C POLYPEPTIDE 6"/>
    <property type="match status" value="1"/>
</dbReference>
<dbReference type="Proteomes" id="UP000015453">
    <property type="component" value="Unassembled WGS sequence"/>
</dbReference>
<organism evidence="2 3">
    <name type="scientific">Genlisea aurea</name>
    <dbReference type="NCBI Taxonomy" id="192259"/>
    <lineage>
        <taxon>Eukaryota</taxon>
        <taxon>Viridiplantae</taxon>
        <taxon>Streptophyta</taxon>
        <taxon>Embryophyta</taxon>
        <taxon>Tracheophyta</taxon>
        <taxon>Spermatophyta</taxon>
        <taxon>Magnoliopsida</taxon>
        <taxon>eudicotyledons</taxon>
        <taxon>Gunneridae</taxon>
        <taxon>Pentapetalae</taxon>
        <taxon>asterids</taxon>
        <taxon>lamiids</taxon>
        <taxon>Lamiales</taxon>
        <taxon>Lentibulariaceae</taxon>
        <taxon>Genlisea</taxon>
    </lineage>
</organism>
<evidence type="ECO:0000313" key="3">
    <source>
        <dbReference type="Proteomes" id="UP000015453"/>
    </source>
</evidence>
<evidence type="ECO:0000313" key="2">
    <source>
        <dbReference type="EMBL" id="EPS71731.1"/>
    </source>
</evidence>
<feature type="domain" description="Transcription factor TFIIIC triple barrel" evidence="1">
    <location>
        <begin position="3"/>
        <end position="64"/>
    </location>
</feature>
<dbReference type="OrthoDB" id="1877767at2759"/>
<dbReference type="Gene3D" id="2.60.40.4370">
    <property type="match status" value="1"/>
</dbReference>
<keyword evidence="3" id="KW-1185">Reference proteome</keyword>
<name>S8D2U9_9LAMI</name>
<comment type="caution">
    <text evidence="2">The sequence shown here is derived from an EMBL/GenBank/DDBJ whole genome shotgun (WGS) entry which is preliminary data.</text>
</comment>
<dbReference type="InterPro" id="IPR019481">
    <property type="entry name" value="TFIIIC_triple_barrel"/>
</dbReference>
<feature type="non-terminal residue" evidence="2">
    <location>
        <position position="1"/>
    </location>
</feature>
<proteinExistence type="predicted"/>
<accession>S8D2U9</accession>
<dbReference type="PANTHER" id="PTHR21860">
    <property type="entry name" value="TRANSCRIPTION INITIATION FACTOR IIIC TFIIIC , POLYPEPTIDE 6-RELATED"/>
    <property type="match status" value="1"/>
</dbReference>
<gene>
    <name evidence="2" type="ORF">M569_03032</name>
</gene>
<dbReference type="AlphaFoldDB" id="S8D2U9"/>
<protein>
    <recommendedName>
        <fullName evidence="1">Transcription factor TFIIIC triple barrel domain-containing protein</fullName>
    </recommendedName>
</protein>
<feature type="non-terminal residue" evidence="2">
    <location>
        <position position="64"/>
    </location>
</feature>
<dbReference type="GO" id="GO:0000127">
    <property type="term" value="C:transcription factor TFIIIC complex"/>
    <property type="evidence" value="ECO:0007669"/>
    <property type="project" value="TreeGrafter"/>
</dbReference>
<dbReference type="Pfam" id="PF10419">
    <property type="entry name" value="TFIIIC_sub6"/>
    <property type="match status" value="1"/>
</dbReference>
<dbReference type="EMBL" id="AUSU01001129">
    <property type="protein sequence ID" value="EPS71731.1"/>
    <property type="molecule type" value="Genomic_DNA"/>
</dbReference>
<reference evidence="2 3" key="1">
    <citation type="journal article" date="2013" name="BMC Genomics">
        <title>The miniature genome of a carnivorous plant Genlisea aurea contains a low number of genes and short non-coding sequences.</title>
        <authorList>
            <person name="Leushkin E.V."/>
            <person name="Sutormin R.A."/>
            <person name="Nabieva E.R."/>
            <person name="Penin A.A."/>
            <person name="Kondrashov A.S."/>
            <person name="Logacheva M.D."/>
        </authorList>
    </citation>
    <scope>NUCLEOTIDE SEQUENCE [LARGE SCALE GENOMIC DNA]</scope>
</reference>
<dbReference type="InterPro" id="IPR042771">
    <property type="entry name" value="GTF3C6-like"/>
</dbReference>
<dbReference type="GO" id="GO:0006383">
    <property type="term" value="P:transcription by RNA polymerase III"/>
    <property type="evidence" value="ECO:0007669"/>
    <property type="project" value="InterPro"/>
</dbReference>
<sequence>ESEEESEYVLIDLDEIADFDLIPDNAPFVLSGLDTINPVLLIDNKIKLIGEYQETVGTCLVLSK</sequence>